<dbReference type="InterPro" id="IPR001263">
    <property type="entry name" value="PI3K_accessory_dom"/>
</dbReference>
<feature type="domain" description="PI3K/PI4K catalytic" evidence="6">
    <location>
        <begin position="675"/>
        <end position="945"/>
    </location>
</feature>
<evidence type="ECO:0000313" key="8">
    <source>
        <dbReference type="EMBL" id="CAD8823287.1"/>
    </source>
</evidence>
<evidence type="ECO:0000259" key="7">
    <source>
        <dbReference type="PROSITE" id="PS51545"/>
    </source>
</evidence>
<evidence type="ECO:0000256" key="1">
    <source>
        <dbReference type="ARBA" id="ARBA00001686"/>
    </source>
</evidence>
<keyword evidence="4" id="KW-0418">Kinase</keyword>
<comment type="catalytic activity">
    <reaction evidence="1">
        <text>a 1,2-diacyl-sn-glycero-3-phospho-(1D-myo-inositol) + ATP = a 1,2-diacyl-sn-glycero-3-phospho-(1D-myo-inositol 4-phosphate) + ADP + H(+)</text>
        <dbReference type="Rhea" id="RHEA:19877"/>
        <dbReference type="ChEBI" id="CHEBI:15378"/>
        <dbReference type="ChEBI" id="CHEBI:30616"/>
        <dbReference type="ChEBI" id="CHEBI:57880"/>
        <dbReference type="ChEBI" id="CHEBI:58178"/>
        <dbReference type="ChEBI" id="CHEBI:456216"/>
        <dbReference type="EC" id="2.7.1.67"/>
    </reaction>
</comment>
<evidence type="ECO:0000256" key="4">
    <source>
        <dbReference type="ARBA" id="ARBA00022777"/>
    </source>
</evidence>
<dbReference type="InterPro" id="IPR016024">
    <property type="entry name" value="ARM-type_fold"/>
</dbReference>
<accession>A0A7S0ZJ17</accession>
<dbReference type="FunFam" id="1.10.1070.11:FF:000016">
    <property type="entry name" value="PIK1p Phosphatidylinositol 4-kinase"/>
    <property type="match status" value="1"/>
</dbReference>
<dbReference type="PANTHER" id="PTHR10048">
    <property type="entry name" value="PHOSPHATIDYLINOSITOL KINASE"/>
    <property type="match status" value="1"/>
</dbReference>
<reference evidence="8" key="1">
    <citation type="submission" date="2021-01" db="EMBL/GenBank/DDBJ databases">
        <authorList>
            <person name="Corre E."/>
            <person name="Pelletier E."/>
            <person name="Niang G."/>
            <person name="Scheremetjew M."/>
            <person name="Finn R."/>
            <person name="Kale V."/>
            <person name="Holt S."/>
            <person name="Cochrane G."/>
            <person name="Meng A."/>
            <person name="Brown T."/>
            <person name="Cohen L."/>
        </authorList>
    </citation>
    <scope>NUCLEOTIDE SEQUENCE</scope>
    <source>
        <strain evidence="8">CCMP3278</strain>
    </source>
</reference>
<feature type="domain" description="PIK helical" evidence="7">
    <location>
        <begin position="36"/>
        <end position="233"/>
    </location>
</feature>
<feature type="compositionally biased region" description="Basic and acidic residues" evidence="5">
    <location>
        <begin position="357"/>
        <end position="382"/>
    </location>
</feature>
<dbReference type="PANTHER" id="PTHR10048:SF22">
    <property type="entry name" value="PHOSPHATIDYLINOSITOL 4-KINASE BETA"/>
    <property type="match status" value="1"/>
</dbReference>
<evidence type="ECO:0000256" key="5">
    <source>
        <dbReference type="SAM" id="MobiDB-lite"/>
    </source>
</evidence>
<feature type="compositionally biased region" description="Polar residues" evidence="5">
    <location>
        <begin position="1"/>
        <end position="22"/>
    </location>
</feature>
<feature type="compositionally biased region" description="Basic and acidic residues" evidence="5">
    <location>
        <begin position="275"/>
        <end position="285"/>
    </location>
</feature>
<dbReference type="AlphaFoldDB" id="A0A7S0ZJ17"/>
<gene>
    <name evidence="8" type="ORF">TOLI1172_LOCUS7683</name>
</gene>
<proteinExistence type="predicted"/>
<feature type="compositionally biased region" description="Basic residues" evidence="5">
    <location>
        <begin position="609"/>
        <end position="619"/>
    </location>
</feature>
<keyword evidence="3" id="KW-0808">Transferase</keyword>
<dbReference type="SMART" id="SM00146">
    <property type="entry name" value="PI3Kc"/>
    <property type="match status" value="1"/>
</dbReference>
<dbReference type="Gene3D" id="1.25.40.70">
    <property type="entry name" value="Phosphatidylinositol 3-kinase, accessory domain (PIK)"/>
    <property type="match status" value="1"/>
</dbReference>
<dbReference type="GO" id="GO:0048015">
    <property type="term" value="P:phosphatidylinositol-mediated signaling"/>
    <property type="evidence" value="ECO:0007669"/>
    <property type="project" value="TreeGrafter"/>
</dbReference>
<dbReference type="PROSITE" id="PS00915">
    <property type="entry name" value="PI3_4_KINASE_1"/>
    <property type="match status" value="1"/>
</dbReference>
<evidence type="ECO:0000256" key="2">
    <source>
        <dbReference type="ARBA" id="ARBA00012169"/>
    </source>
</evidence>
<feature type="compositionally biased region" description="Low complexity" evidence="5">
    <location>
        <begin position="23"/>
        <end position="42"/>
    </location>
</feature>
<evidence type="ECO:0000256" key="3">
    <source>
        <dbReference type="ARBA" id="ARBA00022679"/>
    </source>
</evidence>
<dbReference type="InterPro" id="IPR042236">
    <property type="entry name" value="PI3K_accessory_sf"/>
</dbReference>
<dbReference type="SUPFAM" id="SSF48371">
    <property type="entry name" value="ARM repeat"/>
    <property type="match status" value="1"/>
</dbReference>
<dbReference type="Pfam" id="PF00454">
    <property type="entry name" value="PI3_PI4_kinase"/>
    <property type="match status" value="1"/>
</dbReference>
<protein>
    <recommendedName>
        <fullName evidence="2">1-phosphatidylinositol 4-kinase</fullName>
        <ecNumber evidence="2">2.7.1.67</ecNumber>
    </recommendedName>
</protein>
<feature type="compositionally biased region" description="Acidic residues" evidence="5">
    <location>
        <begin position="579"/>
        <end position="593"/>
    </location>
</feature>
<dbReference type="GO" id="GO:0005737">
    <property type="term" value="C:cytoplasm"/>
    <property type="evidence" value="ECO:0007669"/>
    <property type="project" value="TreeGrafter"/>
</dbReference>
<feature type="region of interest" description="Disordered" evidence="5">
    <location>
        <begin position="352"/>
        <end position="384"/>
    </location>
</feature>
<dbReference type="InterPro" id="IPR011009">
    <property type="entry name" value="Kinase-like_dom_sf"/>
</dbReference>
<dbReference type="EMBL" id="HBFP01010681">
    <property type="protein sequence ID" value="CAD8823287.1"/>
    <property type="molecule type" value="Transcribed_RNA"/>
</dbReference>
<sequence>MRLWKSNTDSGSTSNDALTENQSVSRRSFGSSSTAATTSFSSDPSLFNTAQKHKQHHQSYTTNIHEQPFIIKNLDEVYGTPQTLFVSSSQHSEPSSHSNDNNKIVTTDAASSLRHSQLSMGGLLRLFRSEFFDAYMAVTYLYRYRDSPGVQDYLCNELCTLRDSDLEDYLPQICSLLLHHVQHPQALEKFLFDRCSVSMHIAFQVYWFLQSATDDAIAAKDQLNEHVRRNLRNSCETASVNGVADDIVHLTSTPALHQDEQQRINSEPVLNESLSEERRESHEIASVEEEEEAVEKNQSEKSGHTDSVSVQAAEAIDSDERVDTDVGTPAEIGSENGEIDEDYVERQCAVESNVDQECDRTESEPQVEGDTHEIETKEHGSAESDSVISVRESLLALKQERFDYFSDMLLVVKSLVKLSLSIHDVVASERLNALKRGLNQVNSLLLKRMQGSSAASMTPFDSSLESEMSVQQVAELGEKAAKRSIHLPLSRASSPALRLLRINIDETILLSTRTKDPYMLFLEVYESKLLCSDPYIFCEELRDQIYTKESELESNEIKRNDVKTEETQTHRVLKGDSVTENENESVIEDDEDEVTSKSRKSYFSSGSSSKKKPKSRSAQRRLADPAKLVRESVRRQVYGRNVQNLFGRVDLLPVDEDADVIEAKKLTMLVLVYGELWQYKEKRILNSSPFGTIPNTKLAAFIVKAGDDLRQEQLAMQLIRQFQWIFQTENVDVTLRPFNIICVNADAGLVELVPNAVSLHALKKRVPNFTSLRNYFERTYGAPETTSFKLALRNFVMSMAGYSLVSYFLQIKDRHNGNLMIDADGNLVHIDFGFMLTNSPGAIKFESAPFKLTDELMDVMGGEKSDAYKYFKELIVFGFLAARKHSEKIFALVEILLESNSVMPCMQGGKILLEQLQARFFPSLPEHECIRQVLALIDESARNWRSQQYDRFQWYTNGIL</sequence>
<evidence type="ECO:0000259" key="6">
    <source>
        <dbReference type="PROSITE" id="PS50290"/>
    </source>
</evidence>
<dbReference type="Pfam" id="PF21245">
    <property type="entry name" value="PI4KB-PIK1_PIK"/>
    <property type="match status" value="1"/>
</dbReference>
<feature type="compositionally biased region" description="Basic and acidic residues" evidence="5">
    <location>
        <begin position="294"/>
        <end position="304"/>
    </location>
</feature>
<organism evidence="8">
    <name type="scientific">Timspurckia oligopyrenoides</name>
    <dbReference type="NCBI Taxonomy" id="708627"/>
    <lineage>
        <taxon>Eukaryota</taxon>
        <taxon>Rhodophyta</taxon>
        <taxon>Bangiophyceae</taxon>
        <taxon>Porphyridiales</taxon>
        <taxon>Porphyridiaceae</taxon>
        <taxon>Timspurckia</taxon>
    </lineage>
</organism>
<dbReference type="GO" id="GO:0046854">
    <property type="term" value="P:phosphatidylinositol phosphate biosynthetic process"/>
    <property type="evidence" value="ECO:0007669"/>
    <property type="project" value="InterPro"/>
</dbReference>
<dbReference type="GO" id="GO:0016020">
    <property type="term" value="C:membrane"/>
    <property type="evidence" value="ECO:0007669"/>
    <property type="project" value="TreeGrafter"/>
</dbReference>
<dbReference type="InterPro" id="IPR057754">
    <property type="entry name" value="PI4-kinase_beta/PIK1_cat"/>
</dbReference>
<dbReference type="SUPFAM" id="SSF56112">
    <property type="entry name" value="Protein kinase-like (PK-like)"/>
    <property type="match status" value="1"/>
</dbReference>
<dbReference type="Gene3D" id="3.30.1010.10">
    <property type="entry name" value="Phosphatidylinositol 3-kinase Catalytic Subunit, Chain A, domain 4"/>
    <property type="match status" value="1"/>
</dbReference>
<feature type="compositionally biased region" description="Basic and acidic residues" evidence="5">
    <location>
        <begin position="552"/>
        <end position="569"/>
    </location>
</feature>
<dbReference type="InterPro" id="IPR036940">
    <property type="entry name" value="PI3/4_kinase_cat_sf"/>
</dbReference>
<dbReference type="InterPro" id="IPR049160">
    <property type="entry name" value="PI4KB-PIK1_PIK"/>
</dbReference>
<dbReference type="GO" id="GO:0004430">
    <property type="term" value="F:1-phosphatidylinositol 4-kinase activity"/>
    <property type="evidence" value="ECO:0007669"/>
    <property type="project" value="UniProtKB-EC"/>
</dbReference>
<dbReference type="PROSITE" id="PS50290">
    <property type="entry name" value="PI3_4_KINASE_3"/>
    <property type="match status" value="1"/>
</dbReference>
<feature type="region of interest" description="Disordered" evidence="5">
    <location>
        <begin position="1"/>
        <end position="43"/>
    </location>
</feature>
<dbReference type="PROSITE" id="PS51545">
    <property type="entry name" value="PIK_HELICAL"/>
    <property type="match status" value="1"/>
</dbReference>
<dbReference type="Gene3D" id="1.10.1070.11">
    <property type="entry name" value="Phosphatidylinositol 3-/4-kinase, catalytic domain"/>
    <property type="match status" value="1"/>
</dbReference>
<dbReference type="InterPro" id="IPR015433">
    <property type="entry name" value="PI3/4_kinase"/>
</dbReference>
<dbReference type="InterPro" id="IPR018936">
    <property type="entry name" value="PI3/4_kinase_CS"/>
</dbReference>
<name>A0A7S0ZJ17_9RHOD</name>
<dbReference type="EC" id="2.7.1.67" evidence="2"/>
<dbReference type="InterPro" id="IPR000403">
    <property type="entry name" value="PI3/4_kinase_cat_dom"/>
</dbReference>
<feature type="region of interest" description="Disordered" evidence="5">
    <location>
        <begin position="552"/>
        <end position="624"/>
    </location>
</feature>
<dbReference type="CDD" id="cd05168">
    <property type="entry name" value="PI4Kc_III_beta"/>
    <property type="match status" value="1"/>
</dbReference>
<feature type="region of interest" description="Disordered" evidence="5">
    <location>
        <begin position="254"/>
        <end position="335"/>
    </location>
</feature>